<proteinExistence type="predicted"/>
<dbReference type="EMBL" id="BART01006066">
    <property type="protein sequence ID" value="GAG57240.1"/>
    <property type="molecule type" value="Genomic_DNA"/>
</dbReference>
<sequence>MISLLLLVALVVGSVYGALTFKFSTEYPYTVTVTPNTFTFTFYDNQTPPMAKIELIEFSDVMAGASVTQTPEHWMSIGPHETKNMSVAFEVDRTGLNPLPDNVVITGYLNNGQGDVEWTEGILMNAEFPENNLYGELRMHWVMDTSLLPPGTYDGSIIIGTNEPIS</sequence>
<dbReference type="AlphaFoldDB" id="X0YMC5"/>
<accession>X0YMC5</accession>
<comment type="caution">
    <text evidence="1">The sequence shown here is derived from an EMBL/GenBank/DDBJ whole genome shotgun (WGS) entry which is preliminary data.</text>
</comment>
<protein>
    <submittedName>
        <fullName evidence="1">Uncharacterized protein</fullName>
    </submittedName>
</protein>
<reference evidence="1" key="1">
    <citation type="journal article" date="2014" name="Front. Microbiol.">
        <title>High frequency of phylogenetically diverse reductive dehalogenase-homologous genes in deep subseafloor sedimentary metagenomes.</title>
        <authorList>
            <person name="Kawai M."/>
            <person name="Futagami T."/>
            <person name="Toyoda A."/>
            <person name="Takaki Y."/>
            <person name="Nishi S."/>
            <person name="Hori S."/>
            <person name="Arai W."/>
            <person name="Tsubouchi T."/>
            <person name="Morono Y."/>
            <person name="Uchiyama I."/>
            <person name="Ito T."/>
            <person name="Fujiyama A."/>
            <person name="Inagaki F."/>
            <person name="Takami H."/>
        </authorList>
    </citation>
    <scope>NUCLEOTIDE SEQUENCE</scope>
    <source>
        <strain evidence="1">Expedition CK06-06</strain>
    </source>
</reference>
<organism evidence="1">
    <name type="scientific">marine sediment metagenome</name>
    <dbReference type="NCBI Taxonomy" id="412755"/>
    <lineage>
        <taxon>unclassified sequences</taxon>
        <taxon>metagenomes</taxon>
        <taxon>ecological metagenomes</taxon>
    </lineage>
</organism>
<name>X0YMC5_9ZZZZ</name>
<evidence type="ECO:0000313" key="1">
    <source>
        <dbReference type="EMBL" id="GAG57240.1"/>
    </source>
</evidence>
<gene>
    <name evidence="1" type="ORF">S01H4_13793</name>
</gene>